<dbReference type="Proteomes" id="UP000307720">
    <property type="component" value="Unassembled WGS sequence"/>
</dbReference>
<protein>
    <submittedName>
        <fullName evidence="1">DUF1700 domain-containing protein</fullName>
    </submittedName>
</protein>
<dbReference type="EMBL" id="SRZB01000009">
    <property type="protein sequence ID" value="TGX99229.1"/>
    <property type="molecule type" value="Genomic_DNA"/>
</dbReference>
<name>A0AC61R0M0_9FIRM</name>
<sequence>MTKTEFLDTLRLKLEGEVPVSEIDSTIRYYDEYISETVGRGESESKVLEELGSPLLIARTIIDTSARQEGNNRKTPYNSKEEAEQDRVRYYHLNVNRGMAKLTAVLIFVAVLALAATVLRILIPLLLPILLIGIIAAIFQNGGRRR</sequence>
<evidence type="ECO:0000313" key="1">
    <source>
        <dbReference type="EMBL" id="TGX99229.1"/>
    </source>
</evidence>
<organism evidence="1 2">
    <name type="scientific">Hominisplanchenecus murintestinalis</name>
    <dbReference type="NCBI Taxonomy" id="2941517"/>
    <lineage>
        <taxon>Bacteria</taxon>
        <taxon>Bacillati</taxon>
        <taxon>Bacillota</taxon>
        <taxon>Clostridia</taxon>
        <taxon>Lachnospirales</taxon>
        <taxon>Lachnospiraceae</taxon>
        <taxon>Hominisplanchenecus</taxon>
    </lineage>
</organism>
<evidence type="ECO:0000313" key="2">
    <source>
        <dbReference type="Proteomes" id="UP000307720"/>
    </source>
</evidence>
<accession>A0AC61R0M0</accession>
<comment type="caution">
    <text evidence="1">The sequence shown here is derived from an EMBL/GenBank/DDBJ whole genome shotgun (WGS) entry which is preliminary data.</text>
</comment>
<keyword evidence="2" id="KW-1185">Reference proteome</keyword>
<proteinExistence type="predicted"/>
<reference evidence="1" key="1">
    <citation type="submission" date="2019-04" db="EMBL/GenBank/DDBJ databases">
        <title>Microbes associate with the intestines of laboratory mice.</title>
        <authorList>
            <person name="Navarre W."/>
            <person name="Wong E."/>
            <person name="Huang K."/>
            <person name="Tropini C."/>
            <person name="Ng K."/>
            <person name="Yu B."/>
        </authorList>
    </citation>
    <scope>NUCLEOTIDE SEQUENCE</scope>
    <source>
        <strain evidence="1">NM72_1-8</strain>
    </source>
</reference>
<gene>
    <name evidence="1" type="ORF">E5357_06370</name>
</gene>